<name>C5BS28_TERTT</name>
<feature type="transmembrane region" description="Helical" evidence="2">
    <location>
        <begin position="70"/>
        <end position="95"/>
    </location>
</feature>
<organism evidence="3 4">
    <name type="scientific">Teredinibacter turnerae (strain ATCC 39867 / T7901)</name>
    <dbReference type="NCBI Taxonomy" id="377629"/>
    <lineage>
        <taxon>Bacteria</taxon>
        <taxon>Pseudomonadati</taxon>
        <taxon>Pseudomonadota</taxon>
        <taxon>Gammaproteobacteria</taxon>
        <taxon>Cellvibrionales</taxon>
        <taxon>Cellvibrionaceae</taxon>
        <taxon>Teredinibacter</taxon>
    </lineage>
</organism>
<proteinExistence type="predicted"/>
<dbReference type="EMBL" id="CP001614">
    <property type="protein sequence ID" value="ACR14747.1"/>
    <property type="molecule type" value="Genomic_DNA"/>
</dbReference>
<dbReference type="RefSeq" id="WP_015820861.1">
    <property type="nucleotide sequence ID" value="NC_012997.1"/>
</dbReference>
<dbReference type="KEGG" id="ttu:TERTU_3631"/>
<accession>C5BS28</accession>
<reference evidence="3 4" key="1">
    <citation type="journal article" date="2009" name="PLoS ONE">
        <title>The complete genome of Teredinibacter turnerae T7901: an intracellular endosymbiont of marine wood-boring bivalves (shipworms).</title>
        <authorList>
            <person name="Yang J.C."/>
            <person name="Madupu R."/>
            <person name="Durkin A.S."/>
            <person name="Ekborg N.A."/>
            <person name="Pedamallu C.S."/>
            <person name="Hostetler J.B."/>
            <person name="Radune D."/>
            <person name="Toms B.S."/>
            <person name="Henrissat B."/>
            <person name="Coutinho P.M."/>
            <person name="Schwarz S."/>
            <person name="Field L."/>
            <person name="Trindade-Silva A.E."/>
            <person name="Soares C.A.G."/>
            <person name="Elshahawi S."/>
            <person name="Hanora A."/>
            <person name="Schmidt E.W."/>
            <person name="Haygood M.G."/>
            <person name="Posfai J."/>
            <person name="Benner J."/>
            <person name="Madinger C."/>
            <person name="Nove J."/>
            <person name="Anton B."/>
            <person name="Chaudhary K."/>
            <person name="Foster J."/>
            <person name="Holman A."/>
            <person name="Kumar S."/>
            <person name="Lessard P.A."/>
            <person name="Luyten Y.A."/>
            <person name="Slatko B."/>
            <person name="Wood N."/>
            <person name="Wu B."/>
            <person name="Teplitski M."/>
            <person name="Mougous J.D."/>
            <person name="Ward N."/>
            <person name="Eisen J.A."/>
            <person name="Badger J.H."/>
            <person name="Distel D.L."/>
        </authorList>
    </citation>
    <scope>NUCLEOTIDE SEQUENCE [LARGE SCALE GENOMIC DNA]</scope>
    <source>
        <strain evidence="4">ATCC 39867 / T7901</strain>
    </source>
</reference>
<keyword evidence="4" id="KW-1185">Reference proteome</keyword>
<evidence type="ECO:0000256" key="2">
    <source>
        <dbReference type="SAM" id="Phobius"/>
    </source>
</evidence>
<evidence type="ECO:0000313" key="3">
    <source>
        <dbReference type="EMBL" id="ACR14747.1"/>
    </source>
</evidence>
<dbReference type="Proteomes" id="UP000009080">
    <property type="component" value="Chromosome"/>
</dbReference>
<dbReference type="HOGENOM" id="CLU_1634567_0_0_6"/>
<feature type="transmembrane region" description="Helical" evidence="2">
    <location>
        <begin position="101"/>
        <end position="120"/>
    </location>
</feature>
<keyword evidence="2" id="KW-0472">Membrane</keyword>
<keyword evidence="2" id="KW-0812">Transmembrane</keyword>
<protein>
    <submittedName>
        <fullName evidence="3">Uncharacterized protein</fullName>
    </submittedName>
</protein>
<evidence type="ECO:0000256" key="1">
    <source>
        <dbReference type="SAM" id="MobiDB-lite"/>
    </source>
</evidence>
<feature type="region of interest" description="Disordered" evidence="1">
    <location>
        <begin position="1"/>
        <end position="31"/>
    </location>
</feature>
<feature type="compositionally biased region" description="Polar residues" evidence="1">
    <location>
        <begin position="1"/>
        <end position="12"/>
    </location>
</feature>
<dbReference type="STRING" id="377629.TERTU_3631"/>
<evidence type="ECO:0000313" key="4">
    <source>
        <dbReference type="Proteomes" id="UP000009080"/>
    </source>
</evidence>
<dbReference type="OrthoDB" id="4759734at2"/>
<dbReference type="eggNOG" id="ENOG502ZV68">
    <property type="taxonomic scope" value="Bacteria"/>
</dbReference>
<dbReference type="AlphaFoldDB" id="C5BS28"/>
<gene>
    <name evidence="3" type="ordered locus">TERTU_3631</name>
</gene>
<sequence length="162" mass="17622">MQPNDQAGGPTNESKDAEKGAPGLDSRSGEPEGPDYLDIVSAGGDWITNTAQIFRLEVERSVLSIIKLGLYRLATIPLFILTWLSGALCIAYGAYFVTGEVGVAFITVFLLQLGALCLHLHKVKKLNDKIGFSDTREEIRLMMEQLNIGKAGVQDGTSETRH</sequence>
<keyword evidence="2" id="KW-1133">Transmembrane helix</keyword>